<dbReference type="PANTHER" id="PTHR13627">
    <property type="entry name" value="FUKUTIN RELATED PROTEIN"/>
    <property type="match status" value="1"/>
</dbReference>
<evidence type="ECO:0000256" key="1">
    <source>
        <dbReference type="SAM" id="Phobius"/>
    </source>
</evidence>
<dbReference type="Proteomes" id="UP000549394">
    <property type="component" value="Unassembled WGS sequence"/>
</dbReference>
<name>A0A7I8W2P5_9ANNE</name>
<dbReference type="PANTHER" id="PTHR13627:SF35">
    <property type="entry name" value="LICD FAMILY PROTEIN"/>
    <property type="match status" value="1"/>
</dbReference>
<accession>A0A7I8W2P5</accession>
<reference evidence="2 3" key="1">
    <citation type="submission" date="2020-08" db="EMBL/GenBank/DDBJ databases">
        <authorList>
            <person name="Hejnol A."/>
        </authorList>
    </citation>
    <scope>NUCLEOTIDE SEQUENCE [LARGE SCALE GENOMIC DNA]</scope>
</reference>
<dbReference type="AlphaFoldDB" id="A0A7I8W2P5"/>
<proteinExistence type="predicted"/>
<organism evidence="2 3">
    <name type="scientific">Dimorphilus gyrociliatus</name>
    <dbReference type="NCBI Taxonomy" id="2664684"/>
    <lineage>
        <taxon>Eukaryota</taxon>
        <taxon>Metazoa</taxon>
        <taxon>Spiralia</taxon>
        <taxon>Lophotrochozoa</taxon>
        <taxon>Annelida</taxon>
        <taxon>Polychaeta</taxon>
        <taxon>Polychaeta incertae sedis</taxon>
        <taxon>Dinophilidae</taxon>
        <taxon>Dimorphilus</taxon>
    </lineage>
</organism>
<dbReference type="InterPro" id="IPR052613">
    <property type="entry name" value="LicD_transferase"/>
</dbReference>
<keyword evidence="1" id="KW-1133">Transmembrane helix</keyword>
<feature type="transmembrane region" description="Helical" evidence="1">
    <location>
        <begin position="33"/>
        <end position="53"/>
    </location>
</feature>
<sequence length="265" mass="31498">MKSWLNLEIAQTLQETREDMLSCKPRGRTKASLIKKILIGSFIFLAFMHIYAFPKFTQSYGDPCYLNKAKFNALTHILHSTVAVLQKRNETYWLDYGSLMGFYRARGVMRYDSDIDMGRLIHSDPEKEKHFYKVFVEDMKKHHVDVIKNGTMLRRRAEDGDYVFGDLMVWRRSTITQDDKKISVLTRRDPKWKESMMLKVAKSMGAGDIPEKWVLPPRPQVLSSGQIVHVPRNYERVIRFRYPFSWRIPFPYKWKCWLPWNYPES</sequence>
<dbReference type="OrthoDB" id="444255at2759"/>
<keyword evidence="1" id="KW-0812">Transmembrane</keyword>
<dbReference type="EMBL" id="CAJFCJ010000015">
    <property type="protein sequence ID" value="CAD5121953.1"/>
    <property type="molecule type" value="Genomic_DNA"/>
</dbReference>
<evidence type="ECO:0000313" key="3">
    <source>
        <dbReference type="Proteomes" id="UP000549394"/>
    </source>
</evidence>
<evidence type="ECO:0000313" key="2">
    <source>
        <dbReference type="EMBL" id="CAD5121953.1"/>
    </source>
</evidence>
<keyword evidence="3" id="KW-1185">Reference proteome</keyword>
<comment type="caution">
    <text evidence="2">The sequence shown here is derived from an EMBL/GenBank/DDBJ whole genome shotgun (WGS) entry which is preliminary data.</text>
</comment>
<keyword evidence="1" id="KW-0472">Membrane</keyword>
<protein>
    <submittedName>
        <fullName evidence="2">Uncharacterized protein</fullName>
    </submittedName>
</protein>
<gene>
    <name evidence="2" type="ORF">DGYR_LOCUS9832</name>
</gene>